<dbReference type="PATRIC" id="fig|1224164.3.peg.884"/>
<dbReference type="STRING" id="1224164.B843_04455"/>
<gene>
    <name evidence="2" type="ORF">B843_04455</name>
</gene>
<dbReference type="KEGG" id="cvt:B843_04455"/>
<name>W5Y055_9CORY</name>
<dbReference type="AlphaFoldDB" id="W5Y055"/>
<dbReference type="Proteomes" id="UP000019222">
    <property type="component" value="Chromosome"/>
</dbReference>
<feature type="domain" description="DUF294" evidence="1">
    <location>
        <begin position="168"/>
        <end position="248"/>
    </location>
</feature>
<evidence type="ECO:0000259" key="1">
    <source>
        <dbReference type="Pfam" id="PF10335"/>
    </source>
</evidence>
<reference evidence="2 3" key="1">
    <citation type="submission" date="2013-02" db="EMBL/GenBank/DDBJ databases">
        <title>The complete genome sequence of Corynebacterium vitaeruminis DSM 20294.</title>
        <authorList>
            <person name="Ruckert C."/>
            <person name="Albersmeier A."/>
            <person name="Kalinowski J."/>
        </authorList>
    </citation>
    <scope>NUCLEOTIDE SEQUENCE [LARGE SCALE GENOMIC DNA]</scope>
    <source>
        <strain evidence="3">ATCC 10234</strain>
    </source>
</reference>
<sequence length="281" mass="29933">MLRGVLAEAQDLVRNAVDHDEAPQDLVVWFSALVTDALHSPAIPELTGGATLVLTGSVGRGDALPNSPIKWLAVGPADADTQPLTDLITAVGLNTDVTPLGVGTRSKEEWKAAVATATSAELAIFADAGTWLLDEVLRRNEHHCLLVDAIALRPPAVQVYEGLPDRDVSVDVRRDLLYPIIAIARWAGVAAGSTALTTLDRIAAGLAAGVLNQAQADYLREAWDAGLQLQFRRWTDRIDNQSSTAEYLPALQRSIYGASSRLVSEVAHSLAAEHGIALNQS</sequence>
<proteinExistence type="predicted"/>
<dbReference type="HOGENOM" id="CLU_080106_0_0_11"/>
<dbReference type="EMBL" id="CP004353">
    <property type="protein sequence ID" value="AHI22280.1"/>
    <property type="molecule type" value="Genomic_DNA"/>
</dbReference>
<dbReference type="InterPro" id="IPR018821">
    <property type="entry name" value="DUF294_put_nucleoTrafse_sb-bd"/>
</dbReference>
<dbReference type="Pfam" id="PF10335">
    <property type="entry name" value="DUF294_C"/>
    <property type="match status" value="1"/>
</dbReference>
<accession>W5Y055</accession>
<protein>
    <recommendedName>
        <fullName evidence="1">DUF294 domain-containing protein</fullName>
    </recommendedName>
</protein>
<organism evidence="2 3">
    <name type="scientific">Corynebacterium vitaeruminis DSM 20294</name>
    <dbReference type="NCBI Taxonomy" id="1224164"/>
    <lineage>
        <taxon>Bacteria</taxon>
        <taxon>Bacillati</taxon>
        <taxon>Actinomycetota</taxon>
        <taxon>Actinomycetes</taxon>
        <taxon>Mycobacteriales</taxon>
        <taxon>Corynebacteriaceae</taxon>
        <taxon>Corynebacterium</taxon>
    </lineage>
</organism>
<dbReference type="eggNOG" id="ENOG5032PE3">
    <property type="taxonomic scope" value="Bacteria"/>
</dbReference>
<evidence type="ECO:0000313" key="3">
    <source>
        <dbReference type="Proteomes" id="UP000019222"/>
    </source>
</evidence>
<keyword evidence="3" id="KW-1185">Reference proteome</keyword>
<evidence type="ECO:0000313" key="2">
    <source>
        <dbReference type="EMBL" id="AHI22280.1"/>
    </source>
</evidence>